<organism evidence="2 3">
    <name type="scientific">Favolaschia claudopus</name>
    <dbReference type="NCBI Taxonomy" id="2862362"/>
    <lineage>
        <taxon>Eukaryota</taxon>
        <taxon>Fungi</taxon>
        <taxon>Dikarya</taxon>
        <taxon>Basidiomycota</taxon>
        <taxon>Agaricomycotina</taxon>
        <taxon>Agaricomycetes</taxon>
        <taxon>Agaricomycetidae</taxon>
        <taxon>Agaricales</taxon>
        <taxon>Marasmiineae</taxon>
        <taxon>Mycenaceae</taxon>
        <taxon>Favolaschia</taxon>
    </lineage>
</organism>
<keyword evidence="3" id="KW-1185">Reference proteome</keyword>
<protein>
    <submittedName>
        <fullName evidence="2">Uncharacterized protein</fullName>
    </submittedName>
</protein>
<keyword evidence="1" id="KW-0732">Signal</keyword>
<feature type="chain" id="PRO_5043474587" evidence="1">
    <location>
        <begin position="22"/>
        <end position="123"/>
    </location>
</feature>
<dbReference type="EMBL" id="JAWWNJ010000009">
    <property type="protein sequence ID" value="KAK7048532.1"/>
    <property type="molecule type" value="Genomic_DNA"/>
</dbReference>
<evidence type="ECO:0000313" key="2">
    <source>
        <dbReference type="EMBL" id="KAK7048532.1"/>
    </source>
</evidence>
<dbReference type="Proteomes" id="UP001362999">
    <property type="component" value="Unassembled WGS sequence"/>
</dbReference>
<dbReference type="AlphaFoldDB" id="A0AAW0DBM7"/>
<reference evidence="2 3" key="1">
    <citation type="journal article" date="2024" name="J Genomics">
        <title>Draft genome sequencing and assembly of Favolaschia claudopus CIRM-BRFM 2984 isolated from oak limbs.</title>
        <authorList>
            <person name="Navarro D."/>
            <person name="Drula E."/>
            <person name="Chaduli D."/>
            <person name="Cazenave R."/>
            <person name="Ahrendt S."/>
            <person name="Wang J."/>
            <person name="Lipzen A."/>
            <person name="Daum C."/>
            <person name="Barry K."/>
            <person name="Grigoriev I.V."/>
            <person name="Favel A."/>
            <person name="Rosso M.N."/>
            <person name="Martin F."/>
        </authorList>
    </citation>
    <scope>NUCLEOTIDE SEQUENCE [LARGE SCALE GENOMIC DNA]</scope>
    <source>
        <strain evidence="2 3">CIRM-BRFM 2984</strain>
    </source>
</reference>
<proteinExistence type="predicted"/>
<sequence>MLSTSTLTLFFLALFALFVASSPIVTPAPRDVFSPPVLYPRNGTIWRVGQRHNVTWGLLVKNHIMVDLGTLTFFSTESPLAQGFNILIARHEVTVPKVEPGDDYQILVFGDSGNVGEKFTILA</sequence>
<evidence type="ECO:0000256" key="1">
    <source>
        <dbReference type="SAM" id="SignalP"/>
    </source>
</evidence>
<evidence type="ECO:0000313" key="3">
    <source>
        <dbReference type="Proteomes" id="UP001362999"/>
    </source>
</evidence>
<name>A0AAW0DBM7_9AGAR</name>
<feature type="signal peptide" evidence="1">
    <location>
        <begin position="1"/>
        <end position="21"/>
    </location>
</feature>
<gene>
    <name evidence="2" type="ORF">R3P38DRAFT_3307383</name>
</gene>
<comment type="caution">
    <text evidence="2">The sequence shown here is derived from an EMBL/GenBank/DDBJ whole genome shotgun (WGS) entry which is preliminary data.</text>
</comment>
<accession>A0AAW0DBM7</accession>